<reference evidence="1" key="1">
    <citation type="journal article" date="2015" name="Nature">
        <title>Complex archaea that bridge the gap between prokaryotes and eukaryotes.</title>
        <authorList>
            <person name="Spang A."/>
            <person name="Saw J.H."/>
            <person name="Jorgensen S.L."/>
            <person name="Zaremba-Niedzwiedzka K."/>
            <person name="Martijn J."/>
            <person name="Lind A.E."/>
            <person name="van Eijk R."/>
            <person name="Schleper C."/>
            <person name="Guy L."/>
            <person name="Ettema T.J."/>
        </authorList>
    </citation>
    <scope>NUCLEOTIDE SEQUENCE</scope>
</reference>
<feature type="non-terminal residue" evidence="1">
    <location>
        <position position="1"/>
    </location>
</feature>
<name>A0A0F9MFF9_9ZZZZ</name>
<dbReference type="EMBL" id="LAZR01010272">
    <property type="protein sequence ID" value="KKM67872.1"/>
    <property type="molecule type" value="Genomic_DNA"/>
</dbReference>
<proteinExistence type="predicted"/>
<protein>
    <submittedName>
        <fullName evidence="1">Uncharacterized protein</fullName>
    </submittedName>
</protein>
<dbReference type="AlphaFoldDB" id="A0A0F9MFF9"/>
<comment type="caution">
    <text evidence="1">The sequence shown here is derived from an EMBL/GenBank/DDBJ whole genome shotgun (WGS) entry which is preliminary data.</text>
</comment>
<evidence type="ECO:0000313" key="1">
    <source>
        <dbReference type="EMBL" id="KKM67872.1"/>
    </source>
</evidence>
<organism evidence="1">
    <name type="scientific">marine sediment metagenome</name>
    <dbReference type="NCBI Taxonomy" id="412755"/>
    <lineage>
        <taxon>unclassified sequences</taxon>
        <taxon>metagenomes</taxon>
        <taxon>ecological metagenomes</taxon>
    </lineage>
</organism>
<accession>A0A0F9MFF9</accession>
<sequence length="32" mass="3811">EPPSRFDDARFGISILNNITGHERYGFTDWWI</sequence>
<gene>
    <name evidence="1" type="ORF">LCGC14_1466710</name>
</gene>